<dbReference type="EMBL" id="SMKU01000305">
    <property type="protein sequence ID" value="TDD70352.1"/>
    <property type="molecule type" value="Genomic_DNA"/>
</dbReference>
<evidence type="ECO:0000313" key="4">
    <source>
        <dbReference type="Proteomes" id="UP000294513"/>
    </source>
</evidence>
<reference evidence="3 4" key="1">
    <citation type="submission" date="2019-03" db="EMBL/GenBank/DDBJ databases">
        <title>Draft genome sequences of novel Actinobacteria.</title>
        <authorList>
            <person name="Sahin N."/>
            <person name="Ay H."/>
            <person name="Saygin H."/>
        </authorList>
    </citation>
    <scope>NUCLEOTIDE SEQUENCE [LARGE SCALE GENOMIC DNA]</scope>
    <source>
        <strain evidence="3 4">H3C3</strain>
    </source>
</reference>
<sequence>MHGQPSERPSGHSRPGPAHGRPHRLRGWFIAATAAGALALLAVLAAALVPPDDNTPVPAATPSPTAPAPSRPTTSEAWTQVPAARRTAFIAYLRRLDPGLTPSSPGARPRPLRRAVSVCYDIFAGKPTATVLRNTALRYNGGQASVPPGSVKAQKIFTAARRWICSSPELRTHYDTTHP</sequence>
<evidence type="ECO:0008006" key="5">
    <source>
        <dbReference type="Google" id="ProtNLM"/>
    </source>
</evidence>
<dbReference type="RefSeq" id="WP_131901633.1">
    <property type="nucleotide sequence ID" value="NZ_SMKU01000305.1"/>
</dbReference>
<proteinExistence type="predicted"/>
<dbReference type="Proteomes" id="UP000294513">
    <property type="component" value="Unassembled WGS sequence"/>
</dbReference>
<keyword evidence="2" id="KW-0812">Transmembrane</keyword>
<organism evidence="3 4">
    <name type="scientific">Actinomadura rubrisoli</name>
    <dbReference type="NCBI Taxonomy" id="2530368"/>
    <lineage>
        <taxon>Bacteria</taxon>
        <taxon>Bacillati</taxon>
        <taxon>Actinomycetota</taxon>
        <taxon>Actinomycetes</taxon>
        <taxon>Streptosporangiales</taxon>
        <taxon>Thermomonosporaceae</taxon>
        <taxon>Actinomadura</taxon>
    </lineage>
</organism>
<feature type="region of interest" description="Disordered" evidence="1">
    <location>
        <begin position="1"/>
        <end position="21"/>
    </location>
</feature>
<keyword evidence="2" id="KW-1133">Transmembrane helix</keyword>
<accession>A0A4R5AJT5</accession>
<feature type="transmembrane region" description="Helical" evidence="2">
    <location>
        <begin position="28"/>
        <end position="49"/>
    </location>
</feature>
<keyword evidence="2" id="KW-0472">Membrane</keyword>
<evidence type="ECO:0000256" key="1">
    <source>
        <dbReference type="SAM" id="MobiDB-lite"/>
    </source>
</evidence>
<evidence type="ECO:0000256" key="2">
    <source>
        <dbReference type="SAM" id="Phobius"/>
    </source>
</evidence>
<gene>
    <name evidence="3" type="ORF">E1298_36655</name>
</gene>
<protein>
    <recommendedName>
        <fullName evidence="5">DUF732 domain-containing protein</fullName>
    </recommendedName>
</protein>
<name>A0A4R5AJT5_9ACTN</name>
<comment type="caution">
    <text evidence="3">The sequence shown here is derived from an EMBL/GenBank/DDBJ whole genome shotgun (WGS) entry which is preliminary data.</text>
</comment>
<keyword evidence="4" id="KW-1185">Reference proteome</keyword>
<feature type="compositionally biased region" description="Pro residues" evidence="1">
    <location>
        <begin position="59"/>
        <end position="70"/>
    </location>
</feature>
<dbReference type="AlphaFoldDB" id="A0A4R5AJT5"/>
<feature type="region of interest" description="Disordered" evidence="1">
    <location>
        <begin position="55"/>
        <end position="79"/>
    </location>
</feature>
<evidence type="ECO:0000313" key="3">
    <source>
        <dbReference type="EMBL" id="TDD70352.1"/>
    </source>
</evidence>